<protein>
    <submittedName>
        <fullName evidence="2">Uncharacterized protein</fullName>
    </submittedName>
</protein>
<evidence type="ECO:0000256" key="1">
    <source>
        <dbReference type="SAM" id="MobiDB-lite"/>
    </source>
</evidence>
<dbReference type="KEGG" id="ats:109736873"/>
<feature type="compositionally biased region" description="Polar residues" evidence="1">
    <location>
        <begin position="55"/>
        <end position="71"/>
    </location>
</feature>
<feature type="region of interest" description="Disordered" evidence="1">
    <location>
        <begin position="367"/>
        <end position="391"/>
    </location>
</feature>
<dbReference type="EnsemblPlants" id="AET2Gv20283000.1">
    <property type="protein sequence ID" value="AET2Gv20283000.1"/>
    <property type="gene ID" value="AET2Gv20283000"/>
</dbReference>
<reference evidence="2" key="3">
    <citation type="journal article" date="2017" name="Nature">
        <title>Genome sequence of the progenitor of the wheat D genome Aegilops tauschii.</title>
        <authorList>
            <person name="Luo M.C."/>
            <person name="Gu Y.Q."/>
            <person name="Puiu D."/>
            <person name="Wang H."/>
            <person name="Twardziok S.O."/>
            <person name="Deal K.R."/>
            <person name="Huo N."/>
            <person name="Zhu T."/>
            <person name="Wang L."/>
            <person name="Wang Y."/>
            <person name="McGuire P.E."/>
            <person name="Liu S."/>
            <person name="Long H."/>
            <person name="Ramasamy R.K."/>
            <person name="Rodriguez J.C."/>
            <person name="Van S.L."/>
            <person name="Yuan L."/>
            <person name="Wang Z."/>
            <person name="Xia Z."/>
            <person name="Xiao L."/>
            <person name="Anderson O.D."/>
            <person name="Ouyang S."/>
            <person name="Liang Y."/>
            <person name="Zimin A.V."/>
            <person name="Pertea G."/>
            <person name="Qi P."/>
            <person name="Bennetzen J.L."/>
            <person name="Dai X."/>
            <person name="Dawson M.W."/>
            <person name="Muller H.G."/>
            <person name="Kugler K."/>
            <person name="Rivarola-Duarte L."/>
            <person name="Spannagl M."/>
            <person name="Mayer K.F.X."/>
            <person name="Lu F.H."/>
            <person name="Bevan M.W."/>
            <person name="Leroy P."/>
            <person name="Li P."/>
            <person name="You F.M."/>
            <person name="Sun Q."/>
            <person name="Liu Z."/>
            <person name="Lyons E."/>
            <person name="Wicker T."/>
            <person name="Salzberg S.L."/>
            <person name="Devos K.M."/>
            <person name="Dvorak J."/>
        </authorList>
    </citation>
    <scope>NUCLEOTIDE SEQUENCE [LARGE SCALE GENOMIC DNA]</scope>
    <source>
        <strain evidence="2">cv. AL8/78</strain>
    </source>
</reference>
<evidence type="ECO:0000313" key="3">
    <source>
        <dbReference type="Proteomes" id="UP000015105"/>
    </source>
</evidence>
<reference evidence="2" key="5">
    <citation type="journal article" date="2021" name="G3 (Bethesda)">
        <title>Aegilops tauschii genome assembly Aet v5.0 features greater sequence contiguity and improved annotation.</title>
        <authorList>
            <person name="Wang L."/>
            <person name="Zhu T."/>
            <person name="Rodriguez J.C."/>
            <person name="Deal K.R."/>
            <person name="Dubcovsky J."/>
            <person name="McGuire P.E."/>
            <person name="Lux T."/>
            <person name="Spannagl M."/>
            <person name="Mayer K.F.X."/>
            <person name="Baldrich P."/>
            <person name="Meyers B.C."/>
            <person name="Huo N."/>
            <person name="Gu Y.Q."/>
            <person name="Zhou H."/>
            <person name="Devos K.M."/>
            <person name="Bennetzen J.L."/>
            <person name="Unver T."/>
            <person name="Budak H."/>
            <person name="Gulick P.J."/>
            <person name="Galiba G."/>
            <person name="Kalapos B."/>
            <person name="Nelson D.R."/>
            <person name="Li P."/>
            <person name="You F.M."/>
            <person name="Luo M.C."/>
            <person name="Dvorak J."/>
        </authorList>
    </citation>
    <scope>NUCLEOTIDE SEQUENCE [LARGE SCALE GENOMIC DNA]</scope>
    <source>
        <strain evidence="2">cv. AL8/78</strain>
    </source>
</reference>
<sequence>MEWPWPHAEMRMPRADPYAGRTSAVASPAPLGWYTAKGLPPVNSSSSSFPVQPATAGNPSPARTRSSPMNKSASAAGAAAPTRFVRLPPRSTDPIQDAASMAAKVLQLHSSDGKVLVAPAWDYRPAAAQARPLEMRVPSRALERVLQYWTKHSLAKATGESRESLARWDADFQRRLEEDGLAKEAAAAAQELRRYGVDHGGRPHRHAPTAASDVAAPAKAARANPARVWCVNHGERSHAPGMPGSFVASDIASATRPGPATTLPAAAGADPVDVRCAIRAHGREMAEDEESACHHRKRPASKAPICLPATAAAPVKKVSRQVASKACSFVGSTPLPATAAAPSVQPKPQISMRELIENARLTMARLDKARSASEEEASRRRDIERSRAEARRKVEQMADTVQFNDPWIHYSDVTKSPEELLQARQQAWRYQAHLLEMARRRDFAQAMQIHG</sequence>
<name>A0A453AWF1_AEGTS</name>
<feature type="region of interest" description="Disordered" evidence="1">
    <location>
        <begin position="42"/>
        <end position="86"/>
    </location>
</feature>
<dbReference type="Proteomes" id="UP000015105">
    <property type="component" value="Chromosome 2D"/>
</dbReference>
<dbReference type="AlphaFoldDB" id="A0A453AWF1"/>
<keyword evidence="3" id="KW-1185">Reference proteome</keyword>
<accession>A0A453AWF1</accession>
<evidence type="ECO:0000313" key="2">
    <source>
        <dbReference type="EnsemblPlants" id="AET2Gv20283000.1"/>
    </source>
</evidence>
<dbReference type="Gramene" id="AET2Gv20283000.1">
    <property type="protein sequence ID" value="AET2Gv20283000.1"/>
    <property type="gene ID" value="AET2Gv20283000"/>
</dbReference>
<reference evidence="3" key="2">
    <citation type="journal article" date="2017" name="Nat. Plants">
        <title>The Aegilops tauschii genome reveals multiple impacts of transposons.</title>
        <authorList>
            <person name="Zhao G."/>
            <person name="Zou C."/>
            <person name="Li K."/>
            <person name="Wang K."/>
            <person name="Li T."/>
            <person name="Gao L."/>
            <person name="Zhang X."/>
            <person name="Wang H."/>
            <person name="Yang Z."/>
            <person name="Liu X."/>
            <person name="Jiang W."/>
            <person name="Mao L."/>
            <person name="Kong X."/>
            <person name="Jiao Y."/>
            <person name="Jia J."/>
        </authorList>
    </citation>
    <scope>NUCLEOTIDE SEQUENCE [LARGE SCALE GENOMIC DNA]</scope>
    <source>
        <strain evidence="3">cv. AL8/78</strain>
    </source>
</reference>
<feature type="region of interest" description="Disordered" evidence="1">
    <location>
        <begin position="1"/>
        <end position="23"/>
    </location>
</feature>
<dbReference type="OMA" id="KPPISMC"/>
<proteinExistence type="predicted"/>
<dbReference type="OrthoDB" id="703387at2759"/>
<reference evidence="3" key="1">
    <citation type="journal article" date="2014" name="Science">
        <title>Ancient hybridizations among the ancestral genomes of bread wheat.</title>
        <authorList>
            <consortium name="International Wheat Genome Sequencing Consortium,"/>
            <person name="Marcussen T."/>
            <person name="Sandve S.R."/>
            <person name="Heier L."/>
            <person name="Spannagl M."/>
            <person name="Pfeifer M."/>
            <person name="Jakobsen K.S."/>
            <person name="Wulff B.B."/>
            <person name="Steuernagel B."/>
            <person name="Mayer K.F."/>
            <person name="Olsen O.A."/>
        </authorList>
    </citation>
    <scope>NUCLEOTIDE SEQUENCE [LARGE SCALE GENOMIC DNA]</scope>
    <source>
        <strain evidence="3">cv. AL8/78</strain>
    </source>
</reference>
<organism evidence="2 3">
    <name type="scientific">Aegilops tauschii subsp. strangulata</name>
    <name type="common">Goatgrass</name>
    <dbReference type="NCBI Taxonomy" id="200361"/>
    <lineage>
        <taxon>Eukaryota</taxon>
        <taxon>Viridiplantae</taxon>
        <taxon>Streptophyta</taxon>
        <taxon>Embryophyta</taxon>
        <taxon>Tracheophyta</taxon>
        <taxon>Spermatophyta</taxon>
        <taxon>Magnoliopsida</taxon>
        <taxon>Liliopsida</taxon>
        <taxon>Poales</taxon>
        <taxon>Poaceae</taxon>
        <taxon>BOP clade</taxon>
        <taxon>Pooideae</taxon>
        <taxon>Triticodae</taxon>
        <taxon>Triticeae</taxon>
        <taxon>Triticinae</taxon>
        <taxon>Aegilops</taxon>
    </lineage>
</organism>
<reference evidence="2" key="4">
    <citation type="submission" date="2019-03" db="UniProtKB">
        <authorList>
            <consortium name="EnsemblPlants"/>
        </authorList>
    </citation>
    <scope>IDENTIFICATION</scope>
</reference>